<dbReference type="PROSITE" id="PS50103">
    <property type="entry name" value="ZF_C3H1"/>
    <property type="match status" value="1"/>
</dbReference>
<keyword evidence="1" id="KW-0863">Zinc-finger</keyword>
<feature type="zinc finger region" description="C3H1-type" evidence="1">
    <location>
        <begin position="260"/>
        <end position="282"/>
    </location>
</feature>
<evidence type="ECO:0000256" key="1">
    <source>
        <dbReference type="PROSITE-ProRule" id="PRU00723"/>
    </source>
</evidence>
<protein>
    <recommendedName>
        <fullName evidence="3">C3H1-type domain-containing protein</fullName>
    </recommendedName>
</protein>
<dbReference type="EMBL" id="LT853696">
    <property type="protein sequence ID" value="SMQ51341.1"/>
    <property type="molecule type" value="Genomic_DNA"/>
</dbReference>
<evidence type="ECO:0000313" key="5">
    <source>
        <dbReference type="Proteomes" id="UP000215127"/>
    </source>
</evidence>
<proteinExistence type="predicted"/>
<feature type="domain" description="C3H1-type" evidence="3">
    <location>
        <begin position="260"/>
        <end position="282"/>
    </location>
</feature>
<dbReference type="GO" id="GO:0008270">
    <property type="term" value="F:zinc ion binding"/>
    <property type="evidence" value="ECO:0007669"/>
    <property type="project" value="UniProtKB-KW"/>
</dbReference>
<gene>
    <name evidence="4" type="ORF">ZT3D7_G6494</name>
</gene>
<dbReference type="Proteomes" id="UP000215127">
    <property type="component" value="Chromosome 5"/>
</dbReference>
<dbReference type="AlphaFoldDB" id="A0A1X7RVX6"/>
<evidence type="ECO:0000256" key="2">
    <source>
        <dbReference type="SAM" id="MobiDB-lite"/>
    </source>
</evidence>
<accession>A0A1X7RVX6</accession>
<reference evidence="4 5" key="1">
    <citation type="submission" date="2016-06" db="EMBL/GenBank/DDBJ databases">
        <authorList>
            <person name="Kjaerup R.B."/>
            <person name="Dalgaard T.S."/>
            <person name="Juul-Madsen H.R."/>
        </authorList>
    </citation>
    <scope>NUCLEOTIDE SEQUENCE [LARGE SCALE GENOMIC DNA]</scope>
</reference>
<organism evidence="4 5">
    <name type="scientific">Zymoseptoria tritici (strain ST99CH_3D7)</name>
    <dbReference type="NCBI Taxonomy" id="1276538"/>
    <lineage>
        <taxon>Eukaryota</taxon>
        <taxon>Fungi</taxon>
        <taxon>Dikarya</taxon>
        <taxon>Ascomycota</taxon>
        <taxon>Pezizomycotina</taxon>
        <taxon>Dothideomycetes</taxon>
        <taxon>Dothideomycetidae</taxon>
        <taxon>Mycosphaerellales</taxon>
        <taxon>Mycosphaerellaceae</taxon>
        <taxon>Zymoseptoria</taxon>
    </lineage>
</organism>
<dbReference type="InterPro" id="IPR000571">
    <property type="entry name" value="Znf_CCCH"/>
</dbReference>
<keyword evidence="5" id="KW-1185">Reference proteome</keyword>
<evidence type="ECO:0000313" key="4">
    <source>
        <dbReference type="EMBL" id="SMQ51341.1"/>
    </source>
</evidence>
<name>A0A1X7RVX6_ZYMT9</name>
<sequence length="296" mass="32493">MTKAAVHEDIVANCRFWVARSRQSLKGDNIELARFEIVDAWTLLPAYGGSSYTQEKWDAVVNSLTTPMHVKSYEIIQKYEDSQHDAELRARHIREGYSDAERKASEAVALSVNRRARASEEGARLSAAAQLSAAKGDDKEEDSESEGGVALDTATKGHPTASDEVNPAVASASTHPSTSTTESKQRVKDFKKICYRNLARKHVYEDGTCFNNGCKRYHLCKDWVKGMIGGGARCSVAGGAGTIHRSPRDSSMFLAHELPNCKFALTGECTKGPDCRYGHDFLGLRNIAEGAIYGWE</sequence>
<evidence type="ECO:0000259" key="3">
    <source>
        <dbReference type="PROSITE" id="PS50103"/>
    </source>
</evidence>
<keyword evidence="1" id="KW-0479">Metal-binding</keyword>
<feature type="compositionally biased region" description="Low complexity" evidence="2">
    <location>
        <begin position="168"/>
        <end position="182"/>
    </location>
</feature>
<keyword evidence="1" id="KW-0862">Zinc</keyword>
<feature type="region of interest" description="Disordered" evidence="2">
    <location>
        <begin position="128"/>
        <end position="184"/>
    </location>
</feature>